<sequence>MKKAVFQPLAVLAAAGLCAAVVGCSGGGSSASTTKPAAADPDKSKPDDSKKYHIDWTAYQLAPTDKDAPMVKYWNEKFNVDLNVWNIEARNYEEVISLKLASGEVPDVIRVESHASFKKYADQNILAAIPEDMIKTYAPNLYKEYIDADPDHQFNYGKVNGKIYGFNNLNIRGRYRDPIVVRGDWLKKVGITKPPETLQEFETMIYKFANEDPDGNGKKDTYGLSDSGLFPVYGAFGYVPVTTVDRSAQRDNWQVRDGKLVNAAVQPEMKDALKLISKWYKDGVLDPEFVTGENKGGAVNLTQSFASGRIGVTTQGAFIQWNPAFPGRGAEGKNRAELRKLNAPAADALVLLQPPKGTNGKGVMTQQQTVLGSYVAFGKQLEKEPDKMAKILQMIDYMSFSTYEHYADGLYGVGNWEVDAKTGLVTPLGKFKDAAEAAKIGAHSVSNVLNSLKFKEKDFEPYQDWLKETKLTENGSANKLETALPSESKYNAELSKLRDETYISIITGDKPIDYFDEFVQKWRKAGGDTLEKEANDWYQANKKKK</sequence>
<feature type="compositionally biased region" description="Basic and acidic residues" evidence="2">
    <location>
        <begin position="40"/>
        <end position="49"/>
    </location>
</feature>
<proteinExistence type="predicted"/>
<dbReference type="PANTHER" id="PTHR43649:SF33">
    <property type="entry name" value="POLYGALACTURONAN_RHAMNOGALACTURONAN-BINDING PROTEIN YTCQ"/>
    <property type="match status" value="1"/>
</dbReference>
<dbReference type="Proteomes" id="UP001305702">
    <property type="component" value="Chromosome"/>
</dbReference>
<protein>
    <submittedName>
        <fullName evidence="4">Extracellular solute-binding protein</fullName>
    </submittedName>
</protein>
<name>A0AA96LBT9_9BACL</name>
<dbReference type="AlphaFoldDB" id="A0AA96LBT9"/>
<feature type="compositionally biased region" description="Low complexity" evidence="2">
    <location>
        <begin position="30"/>
        <end position="39"/>
    </location>
</feature>
<reference evidence="4 5" key="1">
    <citation type="submission" date="2022-02" db="EMBL/GenBank/DDBJ databases">
        <title>Paenibacillus sp. MBLB1776 Whole Genome Shotgun Sequencing.</title>
        <authorList>
            <person name="Hwang C.Y."/>
            <person name="Cho E.-S."/>
            <person name="Seo M.-J."/>
        </authorList>
    </citation>
    <scope>NUCLEOTIDE SEQUENCE [LARGE SCALE GENOMIC DNA]</scope>
    <source>
        <strain evidence="4 5">MBLB1776</strain>
    </source>
</reference>
<keyword evidence="1 3" id="KW-0732">Signal</keyword>
<dbReference type="SUPFAM" id="SSF53850">
    <property type="entry name" value="Periplasmic binding protein-like II"/>
    <property type="match status" value="1"/>
</dbReference>
<feature type="signal peptide" evidence="3">
    <location>
        <begin position="1"/>
        <end position="19"/>
    </location>
</feature>
<evidence type="ECO:0000313" key="4">
    <source>
        <dbReference type="EMBL" id="WNQ10731.1"/>
    </source>
</evidence>
<dbReference type="InterPro" id="IPR050490">
    <property type="entry name" value="Bact_solute-bd_prot1"/>
</dbReference>
<evidence type="ECO:0000256" key="3">
    <source>
        <dbReference type="SAM" id="SignalP"/>
    </source>
</evidence>
<accession>A0AA96LBT9</accession>
<dbReference type="PANTHER" id="PTHR43649">
    <property type="entry name" value="ARABINOSE-BINDING PROTEIN-RELATED"/>
    <property type="match status" value="1"/>
</dbReference>
<organism evidence="4 5">
    <name type="scientific">Paenibacillus aurantius</name>
    <dbReference type="NCBI Taxonomy" id="2918900"/>
    <lineage>
        <taxon>Bacteria</taxon>
        <taxon>Bacillati</taxon>
        <taxon>Bacillota</taxon>
        <taxon>Bacilli</taxon>
        <taxon>Bacillales</taxon>
        <taxon>Paenibacillaceae</taxon>
        <taxon>Paenibacillus</taxon>
    </lineage>
</organism>
<evidence type="ECO:0000256" key="2">
    <source>
        <dbReference type="SAM" id="MobiDB-lite"/>
    </source>
</evidence>
<dbReference type="RefSeq" id="WP_315604505.1">
    <property type="nucleotide sequence ID" value="NZ_CP130318.1"/>
</dbReference>
<gene>
    <name evidence="4" type="ORF">MJA45_24425</name>
</gene>
<dbReference type="EMBL" id="CP130318">
    <property type="protein sequence ID" value="WNQ10731.1"/>
    <property type="molecule type" value="Genomic_DNA"/>
</dbReference>
<feature type="chain" id="PRO_5041745161" evidence="3">
    <location>
        <begin position="20"/>
        <end position="545"/>
    </location>
</feature>
<evidence type="ECO:0000313" key="5">
    <source>
        <dbReference type="Proteomes" id="UP001305702"/>
    </source>
</evidence>
<keyword evidence="5" id="KW-1185">Reference proteome</keyword>
<dbReference type="PROSITE" id="PS51257">
    <property type="entry name" value="PROKAR_LIPOPROTEIN"/>
    <property type="match status" value="1"/>
</dbReference>
<dbReference type="KEGG" id="paun:MJA45_24425"/>
<feature type="region of interest" description="Disordered" evidence="2">
    <location>
        <begin position="28"/>
        <end position="49"/>
    </location>
</feature>
<evidence type="ECO:0000256" key="1">
    <source>
        <dbReference type="ARBA" id="ARBA00022729"/>
    </source>
</evidence>
<dbReference type="Gene3D" id="3.40.190.10">
    <property type="entry name" value="Periplasmic binding protein-like II"/>
    <property type="match status" value="3"/>
</dbReference>